<dbReference type="GO" id="GO:0005507">
    <property type="term" value="F:copper ion binding"/>
    <property type="evidence" value="ECO:0007669"/>
    <property type="project" value="TreeGrafter"/>
</dbReference>
<evidence type="ECO:0000313" key="3">
    <source>
        <dbReference type="Proteomes" id="UP000295281"/>
    </source>
</evidence>
<dbReference type="SUPFAM" id="SSF54913">
    <property type="entry name" value="GlnB-like"/>
    <property type="match status" value="1"/>
</dbReference>
<dbReference type="InterPro" id="IPR015867">
    <property type="entry name" value="N-reg_PII/ATP_PRibTrfase_C"/>
</dbReference>
<sequence length="114" mass="12307">MTYADGGAEHVRVEVATDGRASALELGDGAVRAGLAACAQVSGPVTSVYRWAGEVRTDEEWRLVLKTAGDRLAELTAHIADRHPYDVPEIVAVPVEGGHPEYLEWVTESTRPRP</sequence>
<reference evidence="2 3" key="1">
    <citation type="submission" date="2019-03" db="EMBL/GenBank/DDBJ databases">
        <title>Genomic Encyclopedia of Type Strains, Phase IV (KMG-IV): sequencing the most valuable type-strain genomes for metagenomic binning, comparative biology and taxonomic classification.</title>
        <authorList>
            <person name="Goeker M."/>
        </authorList>
    </citation>
    <scope>NUCLEOTIDE SEQUENCE [LARGE SCALE GENOMIC DNA]</scope>
    <source>
        <strain evidence="2 3">DSM 46770</strain>
    </source>
</reference>
<dbReference type="InterPro" id="IPR011322">
    <property type="entry name" value="N-reg_PII-like_a/b"/>
</dbReference>
<name>A0A4R6V416_9ACTN</name>
<organism evidence="2 3">
    <name type="scientific">Actinorugispora endophytica</name>
    <dbReference type="NCBI Taxonomy" id="1605990"/>
    <lineage>
        <taxon>Bacteria</taxon>
        <taxon>Bacillati</taxon>
        <taxon>Actinomycetota</taxon>
        <taxon>Actinomycetes</taxon>
        <taxon>Streptosporangiales</taxon>
        <taxon>Nocardiopsidaceae</taxon>
        <taxon>Actinorugispora</taxon>
    </lineage>
</organism>
<evidence type="ECO:0000313" key="2">
    <source>
        <dbReference type="EMBL" id="TDQ52939.1"/>
    </source>
</evidence>
<dbReference type="PANTHER" id="PTHR23419">
    <property type="entry name" value="DIVALENT CATION TOLERANCE CUTA-RELATED"/>
    <property type="match status" value="1"/>
</dbReference>
<gene>
    <name evidence="2" type="ORF">EV190_10556</name>
</gene>
<proteinExistence type="inferred from homology"/>
<protein>
    <submittedName>
        <fullName evidence="2">Periplasmic divalent cation tolerance protein</fullName>
    </submittedName>
</protein>
<dbReference type="EMBL" id="SNYN01000005">
    <property type="protein sequence ID" value="TDQ52939.1"/>
    <property type="molecule type" value="Genomic_DNA"/>
</dbReference>
<dbReference type="Gene3D" id="3.30.70.120">
    <property type="match status" value="1"/>
</dbReference>
<dbReference type="Pfam" id="PF03091">
    <property type="entry name" value="CutA1"/>
    <property type="match status" value="1"/>
</dbReference>
<dbReference type="OrthoDB" id="37622at2"/>
<dbReference type="RefSeq" id="WP_133741061.1">
    <property type="nucleotide sequence ID" value="NZ_SNYN01000005.1"/>
</dbReference>
<dbReference type="Proteomes" id="UP000295281">
    <property type="component" value="Unassembled WGS sequence"/>
</dbReference>
<evidence type="ECO:0000256" key="1">
    <source>
        <dbReference type="ARBA" id="ARBA00010169"/>
    </source>
</evidence>
<dbReference type="InterPro" id="IPR004323">
    <property type="entry name" value="Ion_tolerance_CutA"/>
</dbReference>
<comment type="caution">
    <text evidence="2">The sequence shown here is derived from an EMBL/GenBank/DDBJ whole genome shotgun (WGS) entry which is preliminary data.</text>
</comment>
<dbReference type="AlphaFoldDB" id="A0A4R6V416"/>
<dbReference type="GO" id="GO:0010038">
    <property type="term" value="P:response to metal ion"/>
    <property type="evidence" value="ECO:0007669"/>
    <property type="project" value="InterPro"/>
</dbReference>
<accession>A0A4R6V416</accession>
<dbReference type="PANTHER" id="PTHR23419:SF8">
    <property type="entry name" value="FI09726P"/>
    <property type="match status" value="1"/>
</dbReference>
<comment type="similarity">
    <text evidence="1">Belongs to the CutA family.</text>
</comment>
<keyword evidence="3" id="KW-1185">Reference proteome</keyword>